<dbReference type="SUPFAM" id="SSF53474">
    <property type="entry name" value="alpha/beta-Hydrolases"/>
    <property type="match status" value="1"/>
</dbReference>
<dbReference type="STRING" id="100225.SAMN05421595_2687"/>
<dbReference type="eggNOG" id="COG4099">
    <property type="taxonomic scope" value="Bacteria"/>
</dbReference>
<reference evidence="2 3" key="1">
    <citation type="submission" date="2012-08" db="EMBL/GenBank/DDBJ databases">
        <title>Whole genome shotgun sequence of Austwickia chelonae NBRC 105200.</title>
        <authorList>
            <person name="Yoshida I."/>
            <person name="Hosoyama A."/>
            <person name="Tsuchikane K."/>
            <person name="Katsumata H."/>
            <person name="Ando Y."/>
            <person name="Ohji S."/>
            <person name="Hamada M."/>
            <person name="Tamura T."/>
            <person name="Yamazoe A."/>
            <person name="Yamazaki S."/>
            <person name="Fujita N."/>
        </authorList>
    </citation>
    <scope>NUCLEOTIDE SEQUENCE [LARGE SCALE GENOMIC DNA]</scope>
    <source>
        <strain evidence="2 3">NBRC 105200</strain>
    </source>
</reference>
<keyword evidence="3" id="KW-1185">Reference proteome</keyword>
<evidence type="ECO:0000313" key="2">
    <source>
        <dbReference type="EMBL" id="GAB78420.1"/>
    </source>
</evidence>
<dbReference type="ESTHER" id="9mico-k6vsu7">
    <property type="family name" value="Duf_1023"/>
</dbReference>
<dbReference type="Pfam" id="PF06259">
    <property type="entry name" value="Abhydrolase_8"/>
    <property type="match status" value="1"/>
</dbReference>
<feature type="domain" description="DUF1023" evidence="1">
    <location>
        <begin position="242"/>
        <end position="422"/>
    </location>
</feature>
<dbReference type="Proteomes" id="UP000008495">
    <property type="component" value="Unassembled WGS sequence"/>
</dbReference>
<evidence type="ECO:0000313" key="3">
    <source>
        <dbReference type="Proteomes" id="UP000008495"/>
    </source>
</evidence>
<dbReference type="InterPro" id="IPR010427">
    <property type="entry name" value="DUF1023"/>
</dbReference>
<proteinExistence type="predicted"/>
<dbReference type="AlphaFoldDB" id="K6VSU7"/>
<protein>
    <recommendedName>
        <fullName evidence="1">DUF1023 domain-containing protein</fullName>
    </recommendedName>
</protein>
<sequence length="494" mass="53627">MRRLSQELSSAADELDRVLGRAAALHEEFVRQAGSAHGWDRWEETLTDELRHRRLRMIFLTVDSLADLLRTEADEAATRFPDVDAAGSRLPRIPAGEHPAQVARWWAALPPADRRLVIDRLGHWSGRTDGLPCRVRHEANMATLAEEIHLRAADISDEVAAAAGPGDGPIPLGHGIDDADERARRDLRGLLKLRALLAPAGDEPRIPESVVPAESLAALEEITTPWEQRSLYLLDARTYPLRTAVVLGDLERAHTVIVHVPGTTTTVDLRLYREAMWMSALREEAGRVAGEDRGGADGIAVVDWIGYQAPYDIATRQALGKSGIRWLVPGEAIDERYAREAAPLLGDCAEGLRALTGPDIRLVASGHSYGASVLGLALQQTDVFDACLVTGCPGLFTDDLSALKVPSGQVYAAVATGDFIPRLGIFGPEVSKLAGVKPLAPMPHLATYPDGSRTWTRLNMGHESYYDRGSSLLHDLASAAVGVEPPSRWPSWAT</sequence>
<gene>
    <name evidence="2" type="ORF">AUCHE_09_00260</name>
</gene>
<dbReference type="EMBL" id="BAGZ01000009">
    <property type="protein sequence ID" value="GAB78420.1"/>
    <property type="molecule type" value="Genomic_DNA"/>
</dbReference>
<comment type="caution">
    <text evidence="2">The sequence shown here is derived from an EMBL/GenBank/DDBJ whole genome shotgun (WGS) entry which is preliminary data.</text>
</comment>
<name>K6VSU7_9MICO</name>
<accession>K6VSU7</accession>
<evidence type="ECO:0000259" key="1">
    <source>
        <dbReference type="Pfam" id="PF06259"/>
    </source>
</evidence>
<organism evidence="2 3">
    <name type="scientific">Austwickia chelonae NBRC 105200</name>
    <dbReference type="NCBI Taxonomy" id="1184607"/>
    <lineage>
        <taxon>Bacteria</taxon>
        <taxon>Bacillati</taxon>
        <taxon>Actinomycetota</taxon>
        <taxon>Actinomycetes</taxon>
        <taxon>Micrococcales</taxon>
        <taxon>Dermatophilaceae</taxon>
        <taxon>Austwickia</taxon>
    </lineage>
</organism>
<dbReference type="InterPro" id="IPR029058">
    <property type="entry name" value="AB_hydrolase_fold"/>
</dbReference>